<dbReference type="EMBL" id="FOQO01000014">
    <property type="protein sequence ID" value="SFJ82144.1"/>
    <property type="molecule type" value="Genomic_DNA"/>
</dbReference>
<reference evidence="2 3" key="1">
    <citation type="submission" date="2016-10" db="EMBL/GenBank/DDBJ databases">
        <authorList>
            <person name="de Groot N.N."/>
        </authorList>
    </citation>
    <scope>NUCLEOTIDE SEQUENCE [LARGE SCALE GENOMIC DNA]</scope>
    <source>
        <strain evidence="2 3">RK1</strain>
    </source>
</reference>
<dbReference type="STRING" id="1477437.SAMN05444682_114150"/>
<evidence type="ECO:0000313" key="3">
    <source>
        <dbReference type="Proteomes" id="UP000198670"/>
    </source>
</evidence>
<organism evidence="2 3">
    <name type="scientific">Parapedobacter indicus</name>
    <dbReference type="NCBI Taxonomy" id="1477437"/>
    <lineage>
        <taxon>Bacteria</taxon>
        <taxon>Pseudomonadati</taxon>
        <taxon>Bacteroidota</taxon>
        <taxon>Sphingobacteriia</taxon>
        <taxon>Sphingobacteriales</taxon>
        <taxon>Sphingobacteriaceae</taxon>
        <taxon>Parapedobacter</taxon>
    </lineage>
</organism>
<accession>A0A1I3UF57</accession>
<protein>
    <submittedName>
        <fullName evidence="2">RES domain-containing protein</fullName>
    </submittedName>
</protein>
<dbReference type="Proteomes" id="UP000198670">
    <property type="component" value="Unassembled WGS sequence"/>
</dbReference>
<evidence type="ECO:0000313" key="2">
    <source>
        <dbReference type="EMBL" id="SFJ82144.1"/>
    </source>
</evidence>
<dbReference type="InterPro" id="IPR014914">
    <property type="entry name" value="RES_dom"/>
</dbReference>
<dbReference type="Pfam" id="PF08808">
    <property type="entry name" value="RES"/>
    <property type="match status" value="1"/>
</dbReference>
<evidence type="ECO:0000259" key="1">
    <source>
        <dbReference type="SMART" id="SM00953"/>
    </source>
</evidence>
<name>A0A1I3UF57_9SPHI</name>
<dbReference type="RefSeq" id="WP_090631743.1">
    <property type="nucleotide sequence ID" value="NZ_FOQO01000014.1"/>
</dbReference>
<gene>
    <name evidence="2" type="ORF">SAMN05444682_114150</name>
</gene>
<dbReference type="AlphaFoldDB" id="A0A1I3UF57"/>
<dbReference type="SMART" id="SM00953">
    <property type="entry name" value="RES"/>
    <property type="match status" value="1"/>
</dbReference>
<sequence>MIVYNIRRARYAGRLTASGVANRWNREDEFIVYTGGSIALSTLELVAHRSAINLNTSYKLLFIDLAVDQSDVTEIQLASLPANWRSVSQYPALQEIGSRWYQQKSSLLLKVPSASIPWEHNFLINTTHPDFSLKVSLSSVEDFEWDGRLF</sequence>
<proteinExistence type="predicted"/>
<keyword evidence="3" id="KW-1185">Reference proteome</keyword>
<dbReference type="OrthoDB" id="9789501at2"/>
<feature type="domain" description="RES" evidence="1">
    <location>
        <begin position="11"/>
        <end position="138"/>
    </location>
</feature>